<proteinExistence type="predicted"/>
<evidence type="ECO:0000256" key="14">
    <source>
        <dbReference type="SAM" id="Coils"/>
    </source>
</evidence>
<feature type="transmembrane region" description="Helical" evidence="15">
    <location>
        <begin position="316"/>
        <end position="339"/>
    </location>
</feature>
<keyword evidence="10" id="KW-0067">ATP-binding</keyword>
<dbReference type="InterPro" id="IPR004358">
    <property type="entry name" value="Sig_transdc_His_kin-like_C"/>
</dbReference>
<dbReference type="Gene3D" id="1.10.287.130">
    <property type="match status" value="1"/>
</dbReference>
<dbReference type="InterPro" id="IPR000014">
    <property type="entry name" value="PAS"/>
</dbReference>
<dbReference type="InterPro" id="IPR033479">
    <property type="entry name" value="dCache_1"/>
</dbReference>
<comment type="catalytic activity">
    <reaction evidence="1">
        <text>ATP + protein L-histidine = ADP + protein N-phospho-L-histidine.</text>
        <dbReference type="EC" id="2.7.13.3"/>
    </reaction>
</comment>
<evidence type="ECO:0000256" key="9">
    <source>
        <dbReference type="ARBA" id="ARBA00022777"/>
    </source>
</evidence>
<evidence type="ECO:0000256" key="1">
    <source>
        <dbReference type="ARBA" id="ARBA00000085"/>
    </source>
</evidence>
<dbReference type="PROSITE" id="PS50109">
    <property type="entry name" value="HIS_KIN"/>
    <property type="match status" value="1"/>
</dbReference>
<evidence type="ECO:0000256" key="10">
    <source>
        <dbReference type="ARBA" id="ARBA00022840"/>
    </source>
</evidence>
<dbReference type="Proteomes" id="UP000614200">
    <property type="component" value="Unassembled WGS sequence"/>
</dbReference>
<keyword evidence="18" id="KW-1185">Reference proteome</keyword>
<evidence type="ECO:0000256" key="4">
    <source>
        <dbReference type="ARBA" id="ARBA00022475"/>
    </source>
</evidence>
<dbReference type="InterPro" id="IPR036097">
    <property type="entry name" value="HisK_dim/P_sf"/>
</dbReference>
<evidence type="ECO:0000313" key="18">
    <source>
        <dbReference type="Proteomes" id="UP000614200"/>
    </source>
</evidence>
<dbReference type="InterPro" id="IPR036890">
    <property type="entry name" value="HATPase_C_sf"/>
</dbReference>
<dbReference type="Pfam" id="PF13426">
    <property type="entry name" value="PAS_9"/>
    <property type="match status" value="1"/>
</dbReference>
<keyword evidence="7 15" id="KW-0812">Transmembrane</keyword>
<dbReference type="SMART" id="SM00387">
    <property type="entry name" value="HATPase_c"/>
    <property type="match status" value="1"/>
</dbReference>
<gene>
    <name evidence="17" type="ORF">ISU02_05505</name>
</gene>
<comment type="subcellular location">
    <subcellularLocation>
        <location evidence="2">Cell membrane</location>
        <topology evidence="2">Multi-pass membrane protein</topology>
    </subcellularLocation>
</comment>
<dbReference type="RefSeq" id="WP_194700805.1">
    <property type="nucleotide sequence ID" value="NZ_JADKNH010000003.1"/>
</dbReference>
<dbReference type="PRINTS" id="PR00344">
    <property type="entry name" value="BCTRLSENSOR"/>
</dbReference>
<dbReference type="SUPFAM" id="SSF55874">
    <property type="entry name" value="ATPase domain of HSP90 chaperone/DNA topoisomerase II/histidine kinase"/>
    <property type="match status" value="1"/>
</dbReference>
<evidence type="ECO:0000256" key="8">
    <source>
        <dbReference type="ARBA" id="ARBA00022741"/>
    </source>
</evidence>
<keyword evidence="9" id="KW-0418">Kinase</keyword>
<evidence type="ECO:0000256" key="7">
    <source>
        <dbReference type="ARBA" id="ARBA00022692"/>
    </source>
</evidence>
<evidence type="ECO:0000256" key="15">
    <source>
        <dbReference type="SAM" id="Phobius"/>
    </source>
</evidence>
<accession>A0ABR9ZQ38</accession>
<evidence type="ECO:0000256" key="13">
    <source>
        <dbReference type="ARBA" id="ARBA00023136"/>
    </source>
</evidence>
<dbReference type="CDD" id="cd00082">
    <property type="entry name" value="HisKA"/>
    <property type="match status" value="1"/>
</dbReference>
<dbReference type="SUPFAM" id="SSF55785">
    <property type="entry name" value="PYP-like sensor domain (PAS domain)"/>
    <property type="match status" value="1"/>
</dbReference>
<keyword evidence="14" id="KW-0175">Coiled coil</keyword>
<dbReference type="PANTHER" id="PTHR43065">
    <property type="entry name" value="SENSOR HISTIDINE KINASE"/>
    <property type="match status" value="1"/>
</dbReference>
<dbReference type="InterPro" id="IPR003661">
    <property type="entry name" value="HisK_dim/P_dom"/>
</dbReference>
<sequence>MKKMKNNPLKKNNNLVKRSVFIILLSILLSAVLALIIYSNYNRFKDDLIRNEQDRLLNIADTIARSIESYISNQQSILMILERDLDVRAFLEESSDQKSLAVSDKMQMFLSTQKNGFEGIQLYRTSSALIGTYLEPYKKNANDNIEDVKEAFRTNLQTASEVYFDEGKNPYFYLNQPIWNEEKVIGNIRARISINKIYQNFIQPIKFEKKGYASVKTSSSVFIMHPKADQLGQDVLKIRKEKYPNYDWSDLEEMFDKQMNGERGTGVYKSVWVTDEKPKLTLKFNGYSPAYFGNDFWIVTVSSDYYEATKYIRTNLYTTIIVMSIIALSCSLSALYIVFMMMKQKKLNEVGVLLARVQDLNSELENDIEQRIILENNLRESRRKFIKLFNTGTQLTFVVNASSIKEGGLEILEVNDYACERLGYTRDELFQMKLSDILENMTDQLITGIEKNRTEKMMTENRQICIETNFTTSRNDVFPVELYVHEFIMEESLFLMFVGRDITEKKQKDKLIEKNRGIMIYKSRLAAMGEMIASIAHQWRQPLSRLNLIIGNIEDAYNYDELEEVYFKEQISKTQTIVQEMSAIIDEFLYFFNPNSERDHFFLIKTVKTSIDMLKDRLNIYEIETIIEADNDIEILGYHSQFSQVLLNLLNNSIDALKLCKGHRKIEIRVIETECNLVIEILDNGGGIADENMIHLFTPYFSTKNKGEGTGIGLYISKLIIERNFGGMLSLMNYEDGLKAIISLDREGTV</sequence>
<evidence type="ECO:0000256" key="3">
    <source>
        <dbReference type="ARBA" id="ARBA00012438"/>
    </source>
</evidence>
<dbReference type="Gene3D" id="3.30.565.10">
    <property type="entry name" value="Histidine kinase-like ATPase, C-terminal domain"/>
    <property type="match status" value="1"/>
</dbReference>
<keyword evidence="13 15" id="KW-0472">Membrane</keyword>
<evidence type="ECO:0000256" key="2">
    <source>
        <dbReference type="ARBA" id="ARBA00004651"/>
    </source>
</evidence>
<keyword evidence="6" id="KW-0808">Transferase</keyword>
<feature type="domain" description="Histidine kinase" evidence="16">
    <location>
        <begin position="534"/>
        <end position="748"/>
    </location>
</feature>
<protein>
    <recommendedName>
        <fullName evidence="3">histidine kinase</fullName>
        <ecNumber evidence="3">2.7.13.3</ecNumber>
    </recommendedName>
</protein>
<keyword evidence="12" id="KW-0902">Two-component regulatory system</keyword>
<dbReference type="Pfam" id="PF02518">
    <property type="entry name" value="HATPase_c"/>
    <property type="match status" value="1"/>
</dbReference>
<dbReference type="EC" id="2.7.13.3" evidence="3"/>
<keyword evidence="11 15" id="KW-1133">Transmembrane helix</keyword>
<evidence type="ECO:0000256" key="6">
    <source>
        <dbReference type="ARBA" id="ARBA00022679"/>
    </source>
</evidence>
<evidence type="ECO:0000313" key="17">
    <source>
        <dbReference type="EMBL" id="MBF4692562.1"/>
    </source>
</evidence>
<reference evidence="17 18" key="1">
    <citation type="submission" date="2020-11" db="EMBL/GenBank/DDBJ databases">
        <title>Fusibacter basophilias sp. nov.</title>
        <authorList>
            <person name="Qiu D."/>
        </authorList>
    </citation>
    <scope>NUCLEOTIDE SEQUENCE [LARGE SCALE GENOMIC DNA]</scope>
    <source>
        <strain evidence="17 18">Q10-2</strain>
    </source>
</reference>
<dbReference type="InterPro" id="IPR035965">
    <property type="entry name" value="PAS-like_dom_sf"/>
</dbReference>
<evidence type="ECO:0000256" key="12">
    <source>
        <dbReference type="ARBA" id="ARBA00023012"/>
    </source>
</evidence>
<dbReference type="PANTHER" id="PTHR43065:SF10">
    <property type="entry name" value="PEROXIDE STRESS-ACTIVATED HISTIDINE KINASE MAK3"/>
    <property type="match status" value="1"/>
</dbReference>
<dbReference type="Gene3D" id="3.30.450.20">
    <property type="entry name" value="PAS domain"/>
    <property type="match status" value="2"/>
</dbReference>
<dbReference type="Pfam" id="PF02743">
    <property type="entry name" value="dCache_1"/>
    <property type="match status" value="1"/>
</dbReference>
<organism evidence="17 18">
    <name type="scientific">Fusibacter ferrireducens</name>
    <dbReference type="NCBI Taxonomy" id="2785058"/>
    <lineage>
        <taxon>Bacteria</taxon>
        <taxon>Bacillati</taxon>
        <taxon>Bacillota</taxon>
        <taxon>Clostridia</taxon>
        <taxon>Eubacteriales</taxon>
        <taxon>Eubacteriales Family XII. Incertae Sedis</taxon>
        <taxon>Fusibacter</taxon>
    </lineage>
</organism>
<dbReference type="NCBIfam" id="TIGR00229">
    <property type="entry name" value="sensory_box"/>
    <property type="match status" value="1"/>
</dbReference>
<evidence type="ECO:0000259" key="16">
    <source>
        <dbReference type="PROSITE" id="PS50109"/>
    </source>
</evidence>
<dbReference type="SUPFAM" id="SSF47384">
    <property type="entry name" value="Homodimeric domain of signal transducing histidine kinase"/>
    <property type="match status" value="1"/>
</dbReference>
<feature type="coiled-coil region" evidence="14">
    <location>
        <begin position="357"/>
        <end position="384"/>
    </location>
</feature>
<keyword evidence="5" id="KW-0597">Phosphoprotein</keyword>
<dbReference type="EMBL" id="JADKNH010000003">
    <property type="protein sequence ID" value="MBF4692562.1"/>
    <property type="molecule type" value="Genomic_DNA"/>
</dbReference>
<comment type="caution">
    <text evidence="17">The sequence shown here is derived from an EMBL/GenBank/DDBJ whole genome shotgun (WGS) entry which is preliminary data.</text>
</comment>
<dbReference type="InterPro" id="IPR005467">
    <property type="entry name" value="His_kinase_dom"/>
</dbReference>
<keyword evidence="8" id="KW-0547">Nucleotide-binding</keyword>
<keyword evidence="4" id="KW-1003">Cell membrane</keyword>
<dbReference type="SMART" id="SM00388">
    <property type="entry name" value="HisKA"/>
    <property type="match status" value="1"/>
</dbReference>
<evidence type="ECO:0000256" key="11">
    <source>
        <dbReference type="ARBA" id="ARBA00022989"/>
    </source>
</evidence>
<name>A0ABR9ZQ38_9FIRM</name>
<evidence type="ECO:0000256" key="5">
    <source>
        <dbReference type="ARBA" id="ARBA00022553"/>
    </source>
</evidence>
<dbReference type="InterPro" id="IPR003594">
    <property type="entry name" value="HATPase_dom"/>
</dbReference>